<feature type="domain" description="G-protein coupled receptors family 1 profile" evidence="12">
    <location>
        <begin position="64"/>
        <end position="555"/>
    </location>
</feature>
<evidence type="ECO:0000256" key="11">
    <source>
        <dbReference type="SAM" id="Phobius"/>
    </source>
</evidence>
<dbReference type="PANTHER" id="PTHR22752">
    <property type="entry name" value="G PROTEIN-COUPLED RECEPTOR"/>
    <property type="match status" value="1"/>
</dbReference>
<feature type="transmembrane region" description="Helical" evidence="11">
    <location>
        <begin position="210"/>
        <end position="235"/>
    </location>
</feature>
<dbReference type="GO" id="GO:0005886">
    <property type="term" value="C:plasma membrane"/>
    <property type="evidence" value="ECO:0007669"/>
    <property type="project" value="UniProtKB-SubCell"/>
</dbReference>
<comment type="caution">
    <text evidence="13">The sequence shown here is derived from an EMBL/GenBank/DDBJ whole genome shotgun (WGS) entry which is preliminary data.</text>
</comment>
<evidence type="ECO:0000256" key="5">
    <source>
        <dbReference type="ARBA" id="ARBA00023040"/>
    </source>
</evidence>
<keyword evidence="4 11" id="KW-1133">Transmembrane helix</keyword>
<reference evidence="13 14" key="1">
    <citation type="submission" date="2024-02" db="EMBL/GenBank/DDBJ databases">
        <title>Chromosome-scale genome assembly of the rough periwinkle Littorina saxatilis.</title>
        <authorList>
            <person name="De Jode A."/>
            <person name="Faria R."/>
            <person name="Formenti G."/>
            <person name="Sims Y."/>
            <person name="Smith T.P."/>
            <person name="Tracey A."/>
            <person name="Wood J.M.D."/>
            <person name="Zagrodzka Z.B."/>
            <person name="Johannesson K."/>
            <person name="Butlin R.K."/>
            <person name="Leder E.H."/>
        </authorList>
    </citation>
    <scope>NUCLEOTIDE SEQUENCE [LARGE SCALE GENOMIC DNA]</scope>
    <source>
        <strain evidence="13">Snail1</strain>
        <tissue evidence="13">Muscle</tissue>
    </source>
</reference>
<keyword evidence="6 11" id="KW-0472">Membrane</keyword>
<accession>A0AAN9GAM7</accession>
<feature type="transmembrane region" description="Helical" evidence="11">
    <location>
        <begin position="538"/>
        <end position="558"/>
    </location>
</feature>
<organism evidence="13 14">
    <name type="scientific">Littorina saxatilis</name>
    <dbReference type="NCBI Taxonomy" id="31220"/>
    <lineage>
        <taxon>Eukaryota</taxon>
        <taxon>Metazoa</taxon>
        <taxon>Spiralia</taxon>
        <taxon>Lophotrochozoa</taxon>
        <taxon>Mollusca</taxon>
        <taxon>Gastropoda</taxon>
        <taxon>Caenogastropoda</taxon>
        <taxon>Littorinimorpha</taxon>
        <taxon>Littorinoidea</taxon>
        <taxon>Littorinidae</taxon>
        <taxon>Littorina</taxon>
    </lineage>
</organism>
<feature type="transmembrane region" description="Helical" evidence="11">
    <location>
        <begin position="48"/>
        <end position="73"/>
    </location>
</feature>
<feature type="transmembrane region" description="Helical" evidence="11">
    <location>
        <begin position="85"/>
        <end position="111"/>
    </location>
</feature>
<feature type="transmembrane region" description="Helical" evidence="11">
    <location>
        <begin position="503"/>
        <end position="526"/>
    </location>
</feature>
<feature type="region of interest" description="Disordered" evidence="10">
    <location>
        <begin position="412"/>
        <end position="445"/>
    </location>
</feature>
<comment type="similarity">
    <text evidence="9">Belongs to the G-protein coupled receptor 1 family.</text>
</comment>
<feature type="compositionally biased region" description="Basic and acidic residues" evidence="10">
    <location>
        <begin position="358"/>
        <end position="373"/>
    </location>
</feature>
<keyword evidence="7 9" id="KW-0675">Receptor</keyword>
<dbReference type="SUPFAM" id="SSF81321">
    <property type="entry name" value="Family A G protein-coupled receptor-like"/>
    <property type="match status" value="1"/>
</dbReference>
<dbReference type="PANTHER" id="PTHR22752:SF2">
    <property type="entry name" value="G-PROTEIN COUPLED RECEPTORS FAMILY 1 PROFILE DOMAIN-CONTAINING PROTEIN"/>
    <property type="match status" value="1"/>
</dbReference>
<evidence type="ECO:0000256" key="8">
    <source>
        <dbReference type="ARBA" id="ARBA00023224"/>
    </source>
</evidence>
<feature type="region of interest" description="Disordered" evidence="10">
    <location>
        <begin position="606"/>
        <end position="634"/>
    </location>
</feature>
<name>A0AAN9GAM7_9CAEN</name>
<dbReference type="PROSITE" id="PS00237">
    <property type="entry name" value="G_PROTEIN_RECEP_F1_1"/>
    <property type="match status" value="1"/>
</dbReference>
<comment type="subcellular location">
    <subcellularLocation>
        <location evidence="1">Cell membrane</location>
        <topology evidence="1">Multi-pass membrane protein</topology>
    </subcellularLocation>
</comment>
<dbReference type="InterPro" id="IPR000276">
    <property type="entry name" value="GPCR_Rhodpsn"/>
</dbReference>
<proteinExistence type="inferred from homology"/>
<dbReference type="GO" id="GO:0043235">
    <property type="term" value="C:receptor complex"/>
    <property type="evidence" value="ECO:0007669"/>
    <property type="project" value="TreeGrafter"/>
</dbReference>
<evidence type="ECO:0000259" key="12">
    <source>
        <dbReference type="PROSITE" id="PS50262"/>
    </source>
</evidence>
<dbReference type="GO" id="GO:0004930">
    <property type="term" value="F:G protein-coupled receptor activity"/>
    <property type="evidence" value="ECO:0007669"/>
    <property type="project" value="UniProtKB-KW"/>
</dbReference>
<evidence type="ECO:0000313" key="13">
    <source>
        <dbReference type="EMBL" id="KAK7101386.1"/>
    </source>
</evidence>
<evidence type="ECO:0000256" key="9">
    <source>
        <dbReference type="RuleBase" id="RU000688"/>
    </source>
</evidence>
<feature type="transmembrane region" description="Helical" evidence="11">
    <location>
        <begin position="165"/>
        <end position="190"/>
    </location>
</feature>
<dbReference type="Proteomes" id="UP001374579">
    <property type="component" value="Unassembled WGS sequence"/>
</dbReference>
<dbReference type="GO" id="GO:0005768">
    <property type="term" value="C:endosome"/>
    <property type="evidence" value="ECO:0007669"/>
    <property type="project" value="TreeGrafter"/>
</dbReference>
<dbReference type="Pfam" id="PF00001">
    <property type="entry name" value="7tm_1"/>
    <property type="match status" value="1"/>
</dbReference>
<dbReference type="CDD" id="cd00637">
    <property type="entry name" value="7tm_classA_rhodopsin-like"/>
    <property type="match status" value="1"/>
</dbReference>
<feature type="compositionally biased region" description="Basic and acidic residues" evidence="10">
    <location>
        <begin position="412"/>
        <end position="422"/>
    </location>
</feature>
<evidence type="ECO:0000256" key="3">
    <source>
        <dbReference type="ARBA" id="ARBA00022692"/>
    </source>
</evidence>
<dbReference type="InterPro" id="IPR017452">
    <property type="entry name" value="GPCR_Rhodpsn_7TM"/>
</dbReference>
<protein>
    <recommendedName>
        <fullName evidence="12">G-protein coupled receptors family 1 profile domain-containing protein</fullName>
    </recommendedName>
</protein>
<dbReference type="EMBL" id="JBAMIC010000010">
    <property type="protein sequence ID" value="KAK7101386.1"/>
    <property type="molecule type" value="Genomic_DNA"/>
</dbReference>
<feature type="region of interest" description="Disordered" evidence="10">
    <location>
        <begin position="336"/>
        <end position="373"/>
    </location>
</feature>
<feature type="transmembrane region" description="Helical" evidence="11">
    <location>
        <begin position="123"/>
        <end position="144"/>
    </location>
</feature>
<gene>
    <name evidence="13" type="ORF">V1264_019773</name>
</gene>
<keyword evidence="14" id="KW-1185">Reference proteome</keyword>
<evidence type="ECO:0000256" key="6">
    <source>
        <dbReference type="ARBA" id="ARBA00023136"/>
    </source>
</evidence>
<evidence type="ECO:0000256" key="10">
    <source>
        <dbReference type="SAM" id="MobiDB-lite"/>
    </source>
</evidence>
<dbReference type="AlphaFoldDB" id="A0AAN9GAM7"/>
<dbReference type="PROSITE" id="PS50262">
    <property type="entry name" value="G_PROTEIN_RECEP_F1_2"/>
    <property type="match status" value="1"/>
</dbReference>
<dbReference type="Gene3D" id="1.20.1070.10">
    <property type="entry name" value="Rhodopsin 7-helix transmembrane proteins"/>
    <property type="match status" value="2"/>
</dbReference>
<sequence>MTTADNSSVSPWAVEGGGEGVVSNLTSHPATRVSNSSATPRHHGAGHYAALVVMATVIVTALLGNVCNMAVIVRSSALRHSLSNFFVVSLCLCDLLAATLVVPAAALTFAVGEWPFGQVVCSVAGFSTSLFMFVSMTTLCVISVERYYSIRLPMHHAAHMTLTKTLTAVLTVWVWAALLAALPLVGVGSYDYRHHRYHCSFGWREGGAHRVYVGLVATLCFVVPGVILVAMYLGVFRVARQAATQVRPLPNTATRASITTTATTTTNNNNAALYSARVTSEADPFSPHSGQGPSGQCSITPAWSTGVRTVVTASERRPFNCPNDVHTLARISIRDSDDDVDNAGDVSYDGDVNSDGDVSNKSDINRDGDVHKASDVKTGGAVVYSVGVSGDDDSSVVKADVVMVQARSEQDGCKGTKTKGDVAGKGQTQHVQNGHASKSSLKQATPPKHGCYYGYAEDSGIASQGSEPHPHPLPAPSASSEAIVLRANTLRPVQGHLKAAKTLLMLLAAYAVLWGPFFIVHLHGAVRGDVHQPHTTELVALWLGFTSSAVNPFLYGWMNKAIREELVQLYRRVFCSCTCCSRGSQADLDDDLLQGPSNEDFLQFLERTSHAPPNPSPGTRPEVSELNIDSSDPF</sequence>
<feature type="compositionally biased region" description="Polar residues" evidence="10">
    <location>
        <begin position="426"/>
        <end position="443"/>
    </location>
</feature>
<keyword evidence="3 9" id="KW-0812">Transmembrane</keyword>
<keyword evidence="5 9" id="KW-0297">G-protein coupled receptor</keyword>
<keyword evidence="2" id="KW-1003">Cell membrane</keyword>
<evidence type="ECO:0000313" key="14">
    <source>
        <dbReference type="Proteomes" id="UP001374579"/>
    </source>
</evidence>
<evidence type="ECO:0000256" key="1">
    <source>
        <dbReference type="ARBA" id="ARBA00004651"/>
    </source>
</evidence>
<keyword evidence="8 9" id="KW-0807">Transducer</keyword>
<evidence type="ECO:0000256" key="2">
    <source>
        <dbReference type="ARBA" id="ARBA00022475"/>
    </source>
</evidence>
<dbReference type="PRINTS" id="PR00237">
    <property type="entry name" value="GPCRRHODOPSN"/>
</dbReference>
<evidence type="ECO:0000256" key="7">
    <source>
        <dbReference type="ARBA" id="ARBA00023170"/>
    </source>
</evidence>
<evidence type="ECO:0000256" key="4">
    <source>
        <dbReference type="ARBA" id="ARBA00022989"/>
    </source>
</evidence>